<organism evidence="8 9">
    <name type="scientific">Pseudonocardia bannensis</name>
    <dbReference type="NCBI Taxonomy" id="630973"/>
    <lineage>
        <taxon>Bacteria</taxon>
        <taxon>Bacillati</taxon>
        <taxon>Actinomycetota</taxon>
        <taxon>Actinomycetes</taxon>
        <taxon>Pseudonocardiales</taxon>
        <taxon>Pseudonocardiaceae</taxon>
        <taxon>Pseudonocardia</taxon>
    </lineage>
</organism>
<evidence type="ECO:0000256" key="2">
    <source>
        <dbReference type="ARBA" id="ARBA00022475"/>
    </source>
</evidence>
<sequence length="351" mass="35357">MTLLTTSPAASPETSPTPPAARRGPADLLREVVRRPSAGVVGLLVLICAVMAFLAPSFLTYGNWYNLAQQMVFVALLAIGMTIVLITGGIDLSVGSVLGLSAGVMAYLVNQGMMFGLCLLLAVGTGAGLGLINGLVITKLGIPDFVATLAMLGVASGLLFLWTGGVPFTGFMIPVYDTLGGVTPLAGDLTAPILAMVAIAVIAAFMMRRTSFGRHAYGVGSNREAARLSGVDVARVRIAAYVISGTLAACAGVLLAGRTTAVAPTIGVGYEIQAIAAAVIGGAALAGGRGRILGAVLGALTLTVASNVINLAAVSPTWQSVVVGVILLVAVGLDRASTHLSRRLGGPAPSP</sequence>
<gene>
    <name evidence="8" type="ORF">HF519_21175</name>
</gene>
<evidence type="ECO:0000256" key="6">
    <source>
        <dbReference type="SAM" id="MobiDB-lite"/>
    </source>
</evidence>
<dbReference type="PANTHER" id="PTHR32196">
    <property type="entry name" value="ABC TRANSPORTER PERMEASE PROTEIN YPHD-RELATED-RELATED"/>
    <property type="match status" value="1"/>
</dbReference>
<reference evidence="8 9" key="1">
    <citation type="submission" date="2020-04" db="EMBL/GenBank/DDBJ databases">
        <authorList>
            <person name="Klaysubun C."/>
            <person name="Duangmal K."/>
            <person name="Lipun K."/>
        </authorList>
    </citation>
    <scope>NUCLEOTIDE SEQUENCE [LARGE SCALE GENOMIC DNA]</scope>
    <source>
        <strain evidence="8 9">DSM 45300</strain>
    </source>
</reference>
<feature type="region of interest" description="Disordered" evidence="6">
    <location>
        <begin position="1"/>
        <end position="24"/>
    </location>
</feature>
<dbReference type="EMBL" id="JAAXKZ010000092">
    <property type="protein sequence ID" value="NMH94041.1"/>
    <property type="molecule type" value="Genomic_DNA"/>
</dbReference>
<evidence type="ECO:0000256" key="1">
    <source>
        <dbReference type="ARBA" id="ARBA00004651"/>
    </source>
</evidence>
<dbReference type="Proteomes" id="UP000586918">
    <property type="component" value="Unassembled WGS sequence"/>
</dbReference>
<evidence type="ECO:0000256" key="3">
    <source>
        <dbReference type="ARBA" id="ARBA00022692"/>
    </source>
</evidence>
<feature type="transmembrane region" description="Helical" evidence="7">
    <location>
        <begin position="292"/>
        <end position="311"/>
    </location>
</feature>
<comment type="subcellular location">
    <subcellularLocation>
        <location evidence="1">Cell membrane</location>
        <topology evidence="1">Multi-pass membrane protein</topology>
    </subcellularLocation>
</comment>
<name>A0A848DNP0_9PSEU</name>
<dbReference type="GO" id="GO:0005886">
    <property type="term" value="C:plasma membrane"/>
    <property type="evidence" value="ECO:0007669"/>
    <property type="project" value="UniProtKB-SubCell"/>
</dbReference>
<feature type="transmembrane region" description="Helical" evidence="7">
    <location>
        <begin position="71"/>
        <end position="94"/>
    </location>
</feature>
<evidence type="ECO:0000313" key="8">
    <source>
        <dbReference type="EMBL" id="NMH94041.1"/>
    </source>
</evidence>
<comment type="caution">
    <text evidence="8">The sequence shown here is derived from an EMBL/GenBank/DDBJ whole genome shotgun (WGS) entry which is preliminary data.</text>
</comment>
<keyword evidence="4 7" id="KW-1133">Transmembrane helix</keyword>
<dbReference type="RefSeq" id="WP_169414734.1">
    <property type="nucleotide sequence ID" value="NZ_JAAXKZ010000092.1"/>
</dbReference>
<keyword evidence="5 7" id="KW-0472">Membrane</keyword>
<feature type="transmembrane region" description="Helical" evidence="7">
    <location>
        <begin position="38"/>
        <end position="59"/>
    </location>
</feature>
<keyword evidence="2" id="KW-1003">Cell membrane</keyword>
<feature type="transmembrane region" description="Helical" evidence="7">
    <location>
        <begin position="262"/>
        <end position="285"/>
    </location>
</feature>
<accession>A0A848DNP0</accession>
<evidence type="ECO:0000256" key="4">
    <source>
        <dbReference type="ARBA" id="ARBA00022989"/>
    </source>
</evidence>
<keyword evidence="3 7" id="KW-0812">Transmembrane</keyword>
<evidence type="ECO:0000313" key="9">
    <source>
        <dbReference type="Proteomes" id="UP000586918"/>
    </source>
</evidence>
<feature type="transmembrane region" description="Helical" evidence="7">
    <location>
        <begin position="149"/>
        <end position="169"/>
    </location>
</feature>
<proteinExistence type="predicted"/>
<feature type="transmembrane region" description="Helical" evidence="7">
    <location>
        <begin position="238"/>
        <end position="256"/>
    </location>
</feature>
<dbReference type="AlphaFoldDB" id="A0A848DNP0"/>
<evidence type="ECO:0000256" key="7">
    <source>
        <dbReference type="SAM" id="Phobius"/>
    </source>
</evidence>
<dbReference type="InterPro" id="IPR001851">
    <property type="entry name" value="ABC_transp_permease"/>
</dbReference>
<evidence type="ECO:0000256" key="5">
    <source>
        <dbReference type="ARBA" id="ARBA00023136"/>
    </source>
</evidence>
<feature type="compositionally biased region" description="Low complexity" evidence="6">
    <location>
        <begin position="1"/>
        <end position="14"/>
    </location>
</feature>
<keyword evidence="9" id="KW-1185">Reference proteome</keyword>
<dbReference type="Pfam" id="PF02653">
    <property type="entry name" value="BPD_transp_2"/>
    <property type="match status" value="1"/>
</dbReference>
<feature type="transmembrane region" description="Helical" evidence="7">
    <location>
        <begin position="114"/>
        <end position="137"/>
    </location>
</feature>
<protein>
    <submittedName>
        <fullName evidence="8">ABC transporter permease</fullName>
    </submittedName>
</protein>
<feature type="transmembrane region" description="Helical" evidence="7">
    <location>
        <begin position="189"/>
        <end position="207"/>
    </location>
</feature>
<dbReference type="CDD" id="cd06579">
    <property type="entry name" value="TM_PBP1_transp_AraH_like"/>
    <property type="match status" value="1"/>
</dbReference>
<feature type="transmembrane region" description="Helical" evidence="7">
    <location>
        <begin position="317"/>
        <end position="333"/>
    </location>
</feature>
<dbReference type="GO" id="GO:0022857">
    <property type="term" value="F:transmembrane transporter activity"/>
    <property type="evidence" value="ECO:0007669"/>
    <property type="project" value="InterPro"/>
</dbReference>